<accession>A0A176WXZ6</accession>
<sequence>MNDASFFHLLTLEGKALAPPPPTMTRNEKLAWLEENTKRHRMGAVDRTEFLEEQVRRMNNERVRSGTD</sequence>
<gene>
    <name evidence="1" type="ORF">A7J57_08820</name>
</gene>
<organism evidence="1 2">
    <name type="scientific">Agrobacterium tumefaciens</name>
    <dbReference type="NCBI Taxonomy" id="358"/>
    <lineage>
        <taxon>Bacteria</taxon>
        <taxon>Pseudomonadati</taxon>
        <taxon>Pseudomonadota</taxon>
        <taxon>Alphaproteobacteria</taxon>
        <taxon>Hyphomicrobiales</taxon>
        <taxon>Rhizobiaceae</taxon>
        <taxon>Rhizobium/Agrobacterium group</taxon>
        <taxon>Agrobacterium</taxon>
        <taxon>Agrobacterium tumefaciens complex</taxon>
    </lineage>
</organism>
<dbReference type="Proteomes" id="UP000077098">
    <property type="component" value="Unassembled WGS sequence"/>
</dbReference>
<comment type="caution">
    <text evidence="1">The sequence shown here is derived from an EMBL/GenBank/DDBJ whole genome shotgun (WGS) entry which is preliminary data.</text>
</comment>
<name>A0A176WXZ6_AGRTU</name>
<dbReference type="AlphaFoldDB" id="A0A176WXZ6"/>
<protein>
    <submittedName>
        <fullName evidence="1">Uncharacterized protein</fullName>
    </submittedName>
</protein>
<evidence type="ECO:0000313" key="2">
    <source>
        <dbReference type="Proteomes" id="UP000077098"/>
    </source>
</evidence>
<evidence type="ECO:0000313" key="1">
    <source>
        <dbReference type="EMBL" id="OAE37670.1"/>
    </source>
</evidence>
<reference evidence="1 2" key="1">
    <citation type="submission" date="2016-05" db="EMBL/GenBank/DDBJ databases">
        <authorList>
            <person name="Lavstsen T."/>
            <person name="Jespersen J.S."/>
        </authorList>
    </citation>
    <scope>NUCLEOTIDE SEQUENCE [LARGE SCALE GENOMIC DNA]</scope>
    <source>
        <strain evidence="1 2">KCJ1736</strain>
    </source>
</reference>
<dbReference type="EMBL" id="LXPS01000039">
    <property type="protein sequence ID" value="OAE37670.1"/>
    <property type="molecule type" value="Genomic_DNA"/>
</dbReference>
<proteinExistence type="predicted"/>